<evidence type="ECO:0000313" key="2">
    <source>
        <dbReference type="EMBL" id="SCY08686.1"/>
    </source>
</evidence>
<dbReference type="GO" id="GO:0032259">
    <property type="term" value="P:methylation"/>
    <property type="evidence" value="ECO:0007669"/>
    <property type="project" value="UniProtKB-KW"/>
</dbReference>
<accession>A0A0N8PMX3</accession>
<dbReference type="GO" id="GO:0008168">
    <property type="term" value="F:methyltransferase activity"/>
    <property type="evidence" value="ECO:0007669"/>
    <property type="project" value="UniProtKB-KW"/>
</dbReference>
<evidence type="ECO:0000259" key="1">
    <source>
        <dbReference type="Pfam" id="PF06634"/>
    </source>
</evidence>
<dbReference type="PATRIC" id="fig|381306.5.peg.9"/>
<keyword evidence="2" id="KW-0489">Methyltransferase</keyword>
<keyword evidence="2" id="KW-0808">Transferase</keyword>
<proteinExistence type="predicted"/>
<feature type="domain" description="DUF1156" evidence="1">
    <location>
        <begin position="15"/>
        <end position="88"/>
    </location>
</feature>
<dbReference type="Pfam" id="PF06634">
    <property type="entry name" value="DUF1156"/>
    <property type="match status" value="1"/>
</dbReference>
<dbReference type="OrthoDB" id="3197274at2"/>
<dbReference type="AlphaFoldDB" id="A0A0N8PMX3"/>
<name>A0A0N8PMX3_9GAMM</name>
<reference evidence="3" key="1">
    <citation type="submission" date="2016-10" db="EMBL/GenBank/DDBJ databases">
        <authorList>
            <person name="Varghese N."/>
        </authorList>
    </citation>
    <scope>NUCLEOTIDE SEQUENCE [LARGE SCALE GENOMIC DNA]</scope>
    <source>
        <strain evidence="3">HL 19</strain>
    </source>
</reference>
<protein>
    <submittedName>
        <fullName evidence="2">Putative DNA methylase</fullName>
    </submittedName>
</protein>
<keyword evidence="3" id="KW-1185">Reference proteome</keyword>
<gene>
    <name evidence="2" type="ORF">SAMN05661077_1143</name>
</gene>
<organism evidence="2 3">
    <name type="scientific">Thiohalorhabdus denitrificans</name>
    <dbReference type="NCBI Taxonomy" id="381306"/>
    <lineage>
        <taxon>Bacteria</taxon>
        <taxon>Pseudomonadati</taxon>
        <taxon>Pseudomonadota</taxon>
        <taxon>Gammaproteobacteria</taxon>
        <taxon>Thiohalorhabdales</taxon>
        <taxon>Thiohalorhabdaceae</taxon>
        <taxon>Thiohalorhabdus</taxon>
    </lineage>
</organism>
<sequence length="966" mass="106258">MSEKMKAPKKLIEVALPLDDINAAAAKEKSIRHGHPSTLHLWWARRPLAAARAVLFAQMVNDPGGERGYYAGKTKAQAEEERKELFKILHDLVQWENTNNEEVLERAREAIRKSWRETCEMPENRGKPGFDPEHLPAFHDPFAGGGAIPLEAQRLGLEAHASELNPVAVLINKAMIEIPPKFAGQTPVGPVPEGEKQASLHEEWSGAHGLAEDVRRYGHWMRQEAEKRIGHLYPKAKVTEEMAEGRPDLRPYIGQELTVIAWIWARTVKSPNPAFSHVHVPLASSFVLSTKKGKEAYVKPVVEGDRYWFEVQTGKPKDFEERKKGTKAGGHSADFWCLVSGSPIDGKYIKSEGQAGRMGSRLMAVVAEGTRGRVYLPPTDEMVAAASKATPEWRPTGDVPEKLTGGTCVPYGLKEWGDLFTPRQLVALNTFSDLISEARGKAIADAKVAGMGDDGVGLDDGGVAATAYGEALATYLGLAVSKMSDAQSNLCRWKPSMDQSIATFGRQALPMVWDFSESNAFSGMAGDFIVSLKNMMKVLERNLTGRSGEASQANAEDPRFEANAVISTDPPYYDNISYADLSDFFYVWLRRSLKPYFPNLFATMVVPKAEELVAAPYRHGSKEAAEIFFMDGMTRALNNLVEQSHPAFPVTIYYAFKQSEVKEQGITSTGWEAFLEAVIRAGFSISGTWPMRTELGNRMIGSGTNALASSIVLVCRKRDPDAETITRRQFQRELREDLPVSLATMIGGTTGQSPVAPVDLAQASLGPGMAIFSQYSAVLNQDGSEMSVHDALILINRVKDEVLGGIGEADPDTGFCVDWFDQHGWKAGDFGEAQVLAPAKGTTVEGVKEAGVIESGGGKVRLLKWEEYPEDWWPEQDNRTPVWEACHYLIRALNKEGESGAGALLARMPERGESIRALAYHLYTLCERKQWAEEAQAYNDLITAWAGILAASKEAGPKETQTGFNY</sequence>
<dbReference type="Proteomes" id="UP000183104">
    <property type="component" value="Unassembled WGS sequence"/>
</dbReference>
<dbReference type="STRING" id="381306.AN478_06935"/>
<evidence type="ECO:0000313" key="3">
    <source>
        <dbReference type="Proteomes" id="UP000183104"/>
    </source>
</evidence>
<dbReference type="InterPro" id="IPR009537">
    <property type="entry name" value="DUF1156"/>
</dbReference>
<dbReference type="EMBL" id="FMUN01000003">
    <property type="protein sequence ID" value="SCY08686.1"/>
    <property type="molecule type" value="Genomic_DNA"/>
</dbReference>
<dbReference type="RefSeq" id="WP_054965896.1">
    <property type="nucleotide sequence ID" value="NZ_FMUN01000003.1"/>
</dbReference>